<gene>
    <name evidence="2" type="ORF">ATEIFO6365_0004007400</name>
</gene>
<feature type="compositionally biased region" description="Basic and acidic residues" evidence="1">
    <location>
        <begin position="33"/>
        <end position="46"/>
    </location>
</feature>
<evidence type="ECO:0000313" key="3">
    <source>
        <dbReference type="Proteomes" id="UP000452235"/>
    </source>
</evidence>
<sequence>MVASKRAASPPDSQSVNLPPKRQNMEPPISTQEEEHTPPVEQKHAPADGAEEAPATSEKQSPTQANPWHHDEEEFEKYIAERDTRFPPVLFSVDRFAKYRRDLWNFVSQNDCEWILPMGIRTLADTYGWFQIQLEGWLYHKTISRAELEALPDAQKRLIVSSLKDSLVQDDLDTTMSLLPNHIRNGFACVLLESVVVQHAFAKMFDNPFWYFDGEAEQLNQLYRKFIQTSKLRAALWRCDTTRLANSVKHNVADDLTLGQYNQERRDAAVAEFAAEIVSSEPFKLLLKPFANAEEEAKELEYLASVYKTLADMLVKVFAHPALPRVRWIDDLEDTFTTDLKTMAASGVHFLERGDRRLDGRRVLMVRLEADVLVADPPSPDDGG</sequence>
<feature type="compositionally biased region" description="Polar residues" evidence="1">
    <location>
        <begin position="57"/>
        <end position="66"/>
    </location>
</feature>
<comment type="caution">
    <text evidence="2">The sequence shown here is derived from an EMBL/GenBank/DDBJ whole genome shotgun (WGS) entry which is preliminary data.</text>
</comment>
<accession>A0A5M3ZHJ9</accession>
<reference evidence="2 3" key="1">
    <citation type="submission" date="2020-01" db="EMBL/GenBank/DDBJ databases">
        <title>Aspergillus terreus IFO 6365 whole genome shotgun sequence.</title>
        <authorList>
            <person name="Kanamasa S."/>
            <person name="Takahashi H."/>
        </authorList>
    </citation>
    <scope>NUCLEOTIDE SEQUENCE [LARGE SCALE GENOMIC DNA]</scope>
    <source>
        <strain evidence="2 3">IFO 6365</strain>
    </source>
</reference>
<dbReference type="EMBL" id="BLJY01000004">
    <property type="protein sequence ID" value="GFF14955.1"/>
    <property type="molecule type" value="Genomic_DNA"/>
</dbReference>
<dbReference type="AlphaFoldDB" id="A0A5M3ZHJ9"/>
<evidence type="ECO:0000256" key="1">
    <source>
        <dbReference type="SAM" id="MobiDB-lite"/>
    </source>
</evidence>
<evidence type="ECO:0000313" key="2">
    <source>
        <dbReference type="EMBL" id="GFF14955.1"/>
    </source>
</evidence>
<protein>
    <submittedName>
        <fullName evidence="2">Uncharacterized protein</fullName>
    </submittedName>
</protein>
<dbReference type="VEuPathDB" id="FungiDB:ATEG_09419"/>
<dbReference type="Proteomes" id="UP000452235">
    <property type="component" value="Unassembled WGS sequence"/>
</dbReference>
<proteinExistence type="predicted"/>
<keyword evidence="3" id="KW-1185">Reference proteome</keyword>
<name>A0A5M3ZHJ9_ASPTE</name>
<organism evidence="2 3">
    <name type="scientific">Aspergillus terreus</name>
    <dbReference type="NCBI Taxonomy" id="33178"/>
    <lineage>
        <taxon>Eukaryota</taxon>
        <taxon>Fungi</taxon>
        <taxon>Dikarya</taxon>
        <taxon>Ascomycota</taxon>
        <taxon>Pezizomycotina</taxon>
        <taxon>Eurotiomycetes</taxon>
        <taxon>Eurotiomycetidae</taxon>
        <taxon>Eurotiales</taxon>
        <taxon>Aspergillaceae</taxon>
        <taxon>Aspergillus</taxon>
        <taxon>Aspergillus subgen. Circumdati</taxon>
    </lineage>
</organism>
<dbReference type="OrthoDB" id="4156714at2759"/>
<feature type="region of interest" description="Disordered" evidence="1">
    <location>
        <begin position="1"/>
        <end position="69"/>
    </location>
</feature>